<keyword evidence="2" id="KW-1185">Reference proteome</keyword>
<dbReference type="RefSeq" id="WP_390214414.1">
    <property type="nucleotide sequence ID" value="NZ_JBHSWX010000004.1"/>
</dbReference>
<organism evidence="1 2">
    <name type="scientific">Halobaculum halobium</name>
    <dbReference type="NCBI Taxonomy" id="3032281"/>
    <lineage>
        <taxon>Archaea</taxon>
        <taxon>Methanobacteriati</taxon>
        <taxon>Methanobacteriota</taxon>
        <taxon>Stenosarchaea group</taxon>
        <taxon>Halobacteria</taxon>
        <taxon>Halobacteriales</taxon>
        <taxon>Haloferacaceae</taxon>
        <taxon>Halobaculum</taxon>
    </lineage>
</organism>
<evidence type="ECO:0000313" key="2">
    <source>
        <dbReference type="Proteomes" id="UP001596443"/>
    </source>
</evidence>
<comment type="caution">
    <text evidence="1">The sequence shown here is derived from an EMBL/GenBank/DDBJ whole genome shotgun (WGS) entry which is preliminary data.</text>
</comment>
<evidence type="ECO:0008006" key="3">
    <source>
        <dbReference type="Google" id="ProtNLM"/>
    </source>
</evidence>
<dbReference type="Proteomes" id="UP001596443">
    <property type="component" value="Unassembled WGS sequence"/>
</dbReference>
<proteinExistence type="predicted"/>
<accession>A0ABD5T6U6</accession>
<dbReference type="AlphaFoldDB" id="A0ABD5T6U6"/>
<gene>
    <name evidence="1" type="ORF">ACFQFD_02835</name>
</gene>
<feature type="non-terminal residue" evidence="1">
    <location>
        <position position="1"/>
    </location>
</feature>
<name>A0ABD5T6U6_9EURY</name>
<reference evidence="1 2" key="1">
    <citation type="journal article" date="2019" name="Int. J. Syst. Evol. Microbiol.">
        <title>The Global Catalogue of Microorganisms (GCM) 10K type strain sequencing project: providing services to taxonomists for standard genome sequencing and annotation.</title>
        <authorList>
            <consortium name="The Broad Institute Genomics Platform"/>
            <consortium name="The Broad Institute Genome Sequencing Center for Infectious Disease"/>
            <person name="Wu L."/>
            <person name="Ma J."/>
        </authorList>
    </citation>
    <scope>NUCLEOTIDE SEQUENCE [LARGE SCALE GENOMIC DNA]</scope>
    <source>
        <strain evidence="1 2">SYNS20</strain>
    </source>
</reference>
<protein>
    <recommendedName>
        <fullName evidence="3">LysR substrate binding domain-containing protein</fullName>
    </recommendedName>
</protein>
<dbReference type="EMBL" id="JBHSWX010000004">
    <property type="protein sequence ID" value="MFC6784960.1"/>
    <property type="molecule type" value="Genomic_DNA"/>
</dbReference>
<evidence type="ECO:0000313" key="1">
    <source>
        <dbReference type="EMBL" id="MFC6784960.1"/>
    </source>
</evidence>
<sequence length="143" mass="15986">LVARKVGQLAWRLYAAALPERAAPLRSPGDLANHQVAGFDAALSRMLQLRWLRNGAPGASSFAATRPWPWRARWSPIRAWRCCLRAGQPPPGAAARPPEVELPLEDVWLVASREAWKVPRVRALMGFLAERFEESRSLMLGVR</sequence>